<feature type="domain" description="3-hydroxyacyl-CoA dehydrogenase C-terminal" evidence="10">
    <location>
        <begin position="188"/>
        <end position="284"/>
    </location>
</feature>
<dbReference type="InterPro" id="IPR006180">
    <property type="entry name" value="3-OHacyl-CoA_DH_CS"/>
</dbReference>
<protein>
    <recommendedName>
        <fullName evidence="14">3-hydroxybutyryl-CoA dehydrogenase</fullName>
    </recommendedName>
</protein>
<comment type="pathway">
    <text evidence="1">Lipid metabolism; fatty acid beta-oxidation.</text>
</comment>
<evidence type="ECO:0000256" key="7">
    <source>
        <dbReference type="PIRSR" id="PIRSR000105-1"/>
    </source>
</evidence>
<gene>
    <name evidence="12" type="ORF">CHLNCDRAFT_35480</name>
</gene>
<dbReference type="InterPro" id="IPR006108">
    <property type="entry name" value="3HC_DH_C"/>
</dbReference>
<feature type="binding site" evidence="8">
    <location>
        <begin position="13"/>
        <end position="18"/>
    </location>
    <ligand>
        <name>NAD(+)</name>
        <dbReference type="ChEBI" id="CHEBI:57540"/>
    </ligand>
</feature>
<feature type="site" description="Important for catalytic activity" evidence="7">
    <location>
        <position position="142"/>
    </location>
</feature>
<evidence type="ECO:0000256" key="6">
    <source>
        <dbReference type="ARBA" id="ARBA00023717"/>
    </source>
</evidence>
<dbReference type="RefSeq" id="XP_005847699.1">
    <property type="nucleotide sequence ID" value="XM_005847637.1"/>
</dbReference>
<feature type="domain" description="3-hydroxyacyl-CoA dehydrogenase NAD binding" evidence="11">
    <location>
        <begin position="10"/>
        <end position="182"/>
    </location>
</feature>
<feature type="binding site" evidence="8">
    <location>
        <position position="121"/>
    </location>
    <ligand>
        <name>NAD(+)</name>
        <dbReference type="ChEBI" id="CHEBI:57540"/>
    </ligand>
</feature>
<dbReference type="GO" id="GO:0004300">
    <property type="term" value="F:enoyl-CoA hydratase activity"/>
    <property type="evidence" value="ECO:0007669"/>
    <property type="project" value="UniProtKB-EC"/>
</dbReference>
<name>E1ZF25_CHLVA</name>
<dbReference type="InParanoid" id="E1ZF25"/>
<dbReference type="InterPro" id="IPR008927">
    <property type="entry name" value="6-PGluconate_DH-like_C_sf"/>
</dbReference>
<dbReference type="Pfam" id="PF02737">
    <property type="entry name" value="3HCDH_N"/>
    <property type="match status" value="1"/>
</dbReference>
<evidence type="ECO:0000256" key="1">
    <source>
        <dbReference type="ARBA" id="ARBA00005005"/>
    </source>
</evidence>
<dbReference type="InterPro" id="IPR013328">
    <property type="entry name" value="6PGD_dom2"/>
</dbReference>
<evidence type="ECO:0000256" key="8">
    <source>
        <dbReference type="PIRSR" id="PIRSR000105-2"/>
    </source>
</evidence>
<proteinExistence type="inferred from homology"/>
<feature type="binding site" evidence="9">
    <location>
        <position position="59"/>
    </location>
    <ligand>
        <name>CoA</name>
        <dbReference type="ChEBI" id="CHEBI:57287"/>
    </ligand>
</feature>
<keyword evidence="13" id="KW-1185">Reference proteome</keyword>
<dbReference type="GO" id="GO:0070403">
    <property type="term" value="F:NAD+ binding"/>
    <property type="evidence" value="ECO:0007669"/>
    <property type="project" value="InterPro"/>
</dbReference>
<sequence>MVRGLPGLLGVVGAGQMGAGIAQVAASSGLQVLLVDRAAEQLERAAAGMRHSLAKLGRKGALSEDPEAILRRLQHATDLEALSAADYVVEAVPEGEALKAGIFRQLDGLAPPHVVLASNTSSISITRLAAATQRPDRVVGLHFMNPVPLMSLIELVRGIQTSDETFEATQRLALHLGKTTCVSLDRPGFIVNRILMPMVNEAFFALMEGVGTAHDIDTGMKLGTNQPMGPLTLADFIGLDTCLSIMRVLHANLGEDKYRPCPLLMQYVDAGWLGKKSGRGVYTYS</sequence>
<evidence type="ECO:0000259" key="10">
    <source>
        <dbReference type="Pfam" id="PF00725"/>
    </source>
</evidence>
<dbReference type="InterPro" id="IPR006176">
    <property type="entry name" value="3-OHacyl-CoA_DH_NAD-bd"/>
</dbReference>
<feature type="binding site" evidence="8">
    <location>
        <position position="36"/>
    </location>
    <ligand>
        <name>NAD(+)</name>
        <dbReference type="ChEBI" id="CHEBI:57540"/>
    </ligand>
</feature>
<dbReference type="OrthoDB" id="5958943at2759"/>
<reference evidence="12 13" key="1">
    <citation type="journal article" date="2010" name="Plant Cell">
        <title>The Chlorella variabilis NC64A genome reveals adaptation to photosymbiosis, coevolution with viruses, and cryptic sex.</title>
        <authorList>
            <person name="Blanc G."/>
            <person name="Duncan G."/>
            <person name="Agarkova I."/>
            <person name="Borodovsky M."/>
            <person name="Gurnon J."/>
            <person name="Kuo A."/>
            <person name="Lindquist E."/>
            <person name="Lucas S."/>
            <person name="Pangilinan J."/>
            <person name="Polle J."/>
            <person name="Salamov A."/>
            <person name="Terry A."/>
            <person name="Yamada T."/>
            <person name="Dunigan D.D."/>
            <person name="Grigoriev I.V."/>
            <person name="Claverie J.M."/>
            <person name="Van Etten J.L."/>
        </authorList>
    </citation>
    <scope>NUCLEOTIDE SEQUENCE [LARGE SCALE GENOMIC DNA]</scope>
    <source>
        <strain evidence="12 13">NC64A</strain>
    </source>
</reference>
<evidence type="ECO:0000256" key="3">
    <source>
        <dbReference type="ARBA" id="ARBA00009463"/>
    </source>
</evidence>
<feature type="binding site" evidence="8">
    <location>
        <position position="276"/>
    </location>
    <ligand>
        <name>NAD(+)</name>
        <dbReference type="ChEBI" id="CHEBI:57540"/>
    </ligand>
</feature>
<evidence type="ECO:0008006" key="14">
    <source>
        <dbReference type="Google" id="ProtNLM"/>
    </source>
</evidence>
<dbReference type="PROSITE" id="PS00067">
    <property type="entry name" value="3HCDH"/>
    <property type="match status" value="1"/>
</dbReference>
<comment type="similarity">
    <text evidence="2">In the central section; belongs to the 3-hydroxyacyl-CoA dehydrogenase family.</text>
</comment>
<comment type="catalytic activity">
    <reaction evidence="5">
        <text>a (3S)-3-hydroxyacyl-CoA = a (2E)-enoyl-CoA + H2O</text>
        <dbReference type="Rhea" id="RHEA:16105"/>
        <dbReference type="ChEBI" id="CHEBI:15377"/>
        <dbReference type="ChEBI" id="CHEBI:57318"/>
        <dbReference type="ChEBI" id="CHEBI:58856"/>
        <dbReference type="EC" id="4.2.1.17"/>
    </reaction>
</comment>
<dbReference type="InterPro" id="IPR022694">
    <property type="entry name" value="3-OHacyl-CoA_DH"/>
</dbReference>
<dbReference type="Gene3D" id="1.10.1040.10">
    <property type="entry name" value="N-(1-d-carboxylethyl)-l-norvaline Dehydrogenase, domain 2"/>
    <property type="match status" value="1"/>
</dbReference>
<evidence type="ECO:0000313" key="13">
    <source>
        <dbReference type="Proteomes" id="UP000008141"/>
    </source>
</evidence>
<dbReference type="GO" id="GO:0006631">
    <property type="term" value="P:fatty acid metabolic process"/>
    <property type="evidence" value="ECO:0007669"/>
    <property type="project" value="InterPro"/>
</dbReference>
<evidence type="ECO:0000256" key="9">
    <source>
        <dbReference type="PIRSR" id="PIRSR000105-3"/>
    </source>
</evidence>
<feature type="binding site" evidence="9">
    <location>
        <position position="52"/>
    </location>
    <ligand>
        <name>CoA</name>
        <dbReference type="ChEBI" id="CHEBI:57287"/>
    </ligand>
</feature>
<dbReference type="STRING" id="554065.E1ZF25"/>
<dbReference type="GeneID" id="17355084"/>
<comment type="similarity">
    <text evidence="3">Belongs to the 3-hydroxyacyl-CoA dehydrogenase family.</text>
</comment>
<dbReference type="eggNOG" id="KOG2304">
    <property type="taxonomic scope" value="Eukaryota"/>
</dbReference>
<dbReference type="PANTHER" id="PTHR48075:SF5">
    <property type="entry name" value="3-HYDROXYBUTYRYL-COA DEHYDROGENASE"/>
    <property type="match status" value="1"/>
</dbReference>
<feature type="binding site" evidence="8">
    <location>
        <position position="145"/>
    </location>
    <ligand>
        <name>NAD(+)</name>
        <dbReference type="ChEBI" id="CHEBI:57540"/>
    </ligand>
</feature>
<dbReference type="SUPFAM" id="SSF51735">
    <property type="entry name" value="NAD(P)-binding Rossmann-fold domains"/>
    <property type="match status" value="1"/>
</dbReference>
<evidence type="ECO:0000313" key="12">
    <source>
        <dbReference type="EMBL" id="EFN55597.1"/>
    </source>
</evidence>
<dbReference type="KEGG" id="cvr:CHLNCDRAFT_35480"/>
<comment type="catalytic activity">
    <reaction evidence="6">
        <text>a 4-saturated-(3S)-3-hydroxyacyl-CoA = a (3E)-enoyl-CoA + H2O</text>
        <dbReference type="Rhea" id="RHEA:20724"/>
        <dbReference type="ChEBI" id="CHEBI:15377"/>
        <dbReference type="ChEBI" id="CHEBI:58521"/>
        <dbReference type="ChEBI" id="CHEBI:137480"/>
        <dbReference type="EC" id="4.2.1.17"/>
    </reaction>
</comment>
<dbReference type="Proteomes" id="UP000008141">
    <property type="component" value="Unassembled WGS sequence"/>
</dbReference>
<accession>E1ZF25</accession>
<dbReference type="SUPFAM" id="SSF48179">
    <property type="entry name" value="6-phosphogluconate dehydrogenase C-terminal domain-like"/>
    <property type="match status" value="1"/>
</dbReference>
<evidence type="ECO:0000259" key="11">
    <source>
        <dbReference type="Pfam" id="PF02737"/>
    </source>
</evidence>
<dbReference type="Gene3D" id="3.40.50.720">
    <property type="entry name" value="NAD(P)-binding Rossmann-like Domain"/>
    <property type="match status" value="1"/>
</dbReference>
<dbReference type="InterPro" id="IPR036291">
    <property type="entry name" value="NAD(P)-bd_dom_sf"/>
</dbReference>
<dbReference type="FunCoup" id="E1ZF25">
    <property type="interactions" value="914"/>
</dbReference>
<keyword evidence="8" id="KW-0520">NAD</keyword>
<dbReference type="FunFam" id="3.40.50.720:FF:000009">
    <property type="entry name" value="Fatty oxidation complex, alpha subunit"/>
    <property type="match status" value="1"/>
</dbReference>
<feature type="binding site" evidence="8">
    <location>
        <position position="99"/>
    </location>
    <ligand>
        <name>NAD(+)</name>
        <dbReference type="ChEBI" id="CHEBI:57540"/>
    </ligand>
</feature>
<dbReference type="Pfam" id="PF00725">
    <property type="entry name" value="3HCDH"/>
    <property type="match status" value="1"/>
</dbReference>
<dbReference type="OMA" id="MAHPMGP"/>
<feature type="binding site" evidence="9">
    <location>
        <position position="121"/>
    </location>
    <ligand>
        <name>CoA</name>
        <dbReference type="ChEBI" id="CHEBI:57287"/>
    </ligand>
</feature>
<keyword evidence="4" id="KW-0560">Oxidoreductase</keyword>
<dbReference type="PIRSF" id="PIRSF000105">
    <property type="entry name" value="HCDH"/>
    <property type="match status" value="1"/>
</dbReference>
<feature type="binding site" evidence="8">
    <location>
        <position position="94"/>
    </location>
    <ligand>
        <name>NAD(+)</name>
        <dbReference type="ChEBI" id="CHEBI:57540"/>
    </ligand>
</feature>
<evidence type="ECO:0000256" key="4">
    <source>
        <dbReference type="ARBA" id="ARBA00023002"/>
    </source>
</evidence>
<dbReference type="GO" id="GO:0016616">
    <property type="term" value="F:oxidoreductase activity, acting on the CH-OH group of donors, NAD or NADP as acceptor"/>
    <property type="evidence" value="ECO:0007669"/>
    <property type="project" value="InterPro"/>
</dbReference>
<evidence type="ECO:0000256" key="5">
    <source>
        <dbReference type="ARBA" id="ARBA00023709"/>
    </source>
</evidence>
<dbReference type="AlphaFoldDB" id="E1ZF25"/>
<evidence type="ECO:0000256" key="2">
    <source>
        <dbReference type="ARBA" id="ARBA00007005"/>
    </source>
</evidence>
<organism evidence="13">
    <name type="scientific">Chlorella variabilis</name>
    <name type="common">Green alga</name>
    <dbReference type="NCBI Taxonomy" id="554065"/>
    <lineage>
        <taxon>Eukaryota</taxon>
        <taxon>Viridiplantae</taxon>
        <taxon>Chlorophyta</taxon>
        <taxon>core chlorophytes</taxon>
        <taxon>Trebouxiophyceae</taxon>
        <taxon>Chlorellales</taxon>
        <taxon>Chlorellaceae</taxon>
        <taxon>Chlorella clade</taxon>
        <taxon>Chlorella</taxon>
    </lineage>
</organism>
<dbReference type="PANTHER" id="PTHR48075">
    <property type="entry name" value="3-HYDROXYACYL-COA DEHYDROGENASE FAMILY PROTEIN"/>
    <property type="match status" value="1"/>
</dbReference>
<dbReference type="EMBL" id="GL433844">
    <property type="protein sequence ID" value="EFN55597.1"/>
    <property type="molecule type" value="Genomic_DNA"/>
</dbReference>